<reference evidence="2 3" key="1">
    <citation type="journal article" date="2020" name="bioRxiv">
        <title>Whole genome comparisons of ergot fungi reveals the divergence and evolution of species within the genus Claviceps are the result of varying mechanisms driving genome evolution and host range expansion.</title>
        <authorList>
            <person name="Wyka S.A."/>
            <person name="Mondo S.J."/>
            <person name="Liu M."/>
            <person name="Dettman J."/>
            <person name="Nalam V."/>
            <person name="Broders K.D."/>
        </authorList>
    </citation>
    <scope>NUCLEOTIDE SEQUENCE [LARGE SCALE GENOMIC DNA]</scope>
    <source>
        <strain evidence="2 3">LM583</strain>
    </source>
</reference>
<dbReference type="Proteomes" id="UP000742024">
    <property type="component" value="Unassembled WGS sequence"/>
</dbReference>
<protein>
    <submittedName>
        <fullName evidence="2">Uncharacterized protein</fullName>
    </submittedName>
</protein>
<feature type="chain" id="PRO_5045120307" evidence="1">
    <location>
        <begin position="18"/>
        <end position="173"/>
    </location>
</feature>
<organism evidence="2 3">
    <name type="scientific">Claviceps arundinis</name>
    <dbReference type="NCBI Taxonomy" id="1623583"/>
    <lineage>
        <taxon>Eukaryota</taxon>
        <taxon>Fungi</taxon>
        <taxon>Dikarya</taxon>
        <taxon>Ascomycota</taxon>
        <taxon>Pezizomycotina</taxon>
        <taxon>Sordariomycetes</taxon>
        <taxon>Hypocreomycetidae</taxon>
        <taxon>Hypocreales</taxon>
        <taxon>Clavicipitaceae</taxon>
        <taxon>Claviceps</taxon>
    </lineage>
</organism>
<keyword evidence="1" id="KW-0732">Signal</keyword>
<proteinExistence type="predicted"/>
<gene>
    <name evidence="2" type="ORF">E4U57_002643</name>
</gene>
<feature type="signal peptide" evidence="1">
    <location>
        <begin position="1"/>
        <end position="17"/>
    </location>
</feature>
<accession>A0ABQ7P8L6</accession>
<evidence type="ECO:0000313" key="2">
    <source>
        <dbReference type="EMBL" id="KAG5956400.1"/>
    </source>
</evidence>
<sequence length="173" mass="19417">MRGLGSFFLLAVAVCSAAVVPGPAPEVAQVAQVAQVAHSELLERASSDNIELYRRQKWVGCLFHFPLFHVNQNNRQTFQPLIDNETNQSFDLGEGIHVQINAQYVQSDRHIGLIITNSNMLPLQGSIVLSNYRDTRATTTARETIEVDHNGETTRTCIRLPRLDGTWYIQRSL</sequence>
<comment type="caution">
    <text evidence="2">The sequence shown here is derived from an EMBL/GenBank/DDBJ whole genome shotgun (WGS) entry which is preliminary data.</text>
</comment>
<keyword evidence="3" id="KW-1185">Reference proteome</keyword>
<name>A0ABQ7P8L6_9HYPO</name>
<evidence type="ECO:0000313" key="3">
    <source>
        <dbReference type="Proteomes" id="UP000742024"/>
    </source>
</evidence>
<evidence type="ECO:0000256" key="1">
    <source>
        <dbReference type="SAM" id="SignalP"/>
    </source>
</evidence>
<dbReference type="EMBL" id="SRPR01000208">
    <property type="protein sequence ID" value="KAG5956400.1"/>
    <property type="molecule type" value="Genomic_DNA"/>
</dbReference>